<organism evidence="1 2">
    <name type="scientific">Selenomonas sputigena (strain ATCC 35185 / DSM 20758 / CCUG 44933 / VPI D19B-28)</name>
    <dbReference type="NCBI Taxonomy" id="546271"/>
    <lineage>
        <taxon>Bacteria</taxon>
        <taxon>Bacillati</taxon>
        <taxon>Bacillota</taxon>
        <taxon>Negativicutes</taxon>
        <taxon>Selenomonadales</taxon>
        <taxon>Selenomonadaceae</taxon>
        <taxon>Selenomonas</taxon>
    </lineage>
</organism>
<sequence length="41" mass="4551">MFCHKSPPLLPRILQPAVLNGLLCIRLKSGQTPTLHTNDLN</sequence>
<name>C9LTS6_SELS3</name>
<evidence type="ECO:0000313" key="1">
    <source>
        <dbReference type="EMBL" id="EEX77811.1"/>
    </source>
</evidence>
<dbReference type="Proteomes" id="UP000003505">
    <property type="component" value="Unassembled WGS sequence"/>
</dbReference>
<comment type="caution">
    <text evidence="1">The sequence shown here is derived from an EMBL/GenBank/DDBJ whole genome shotgun (WGS) entry which is preliminary data.</text>
</comment>
<gene>
    <name evidence="1" type="ORF">SELSPUOL_01088</name>
</gene>
<dbReference type="AlphaFoldDB" id="C9LTS6"/>
<evidence type="ECO:0000313" key="2">
    <source>
        <dbReference type="Proteomes" id="UP000003505"/>
    </source>
</evidence>
<accession>C9LTS6</accession>
<protein>
    <submittedName>
        <fullName evidence="1">Uncharacterized protein</fullName>
    </submittedName>
</protein>
<dbReference type="EMBL" id="ACKP02000015">
    <property type="protein sequence ID" value="EEX77811.1"/>
    <property type="molecule type" value="Genomic_DNA"/>
</dbReference>
<reference evidence="1 2" key="1">
    <citation type="submission" date="2009-09" db="EMBL/GenBank/DDBJ databases">
        <authorList>
            <person name="Weinstock G."/>
            <person name="Sodergren E."/>
            <person name="Clifton S."/>
            <person name="Fulton L."/>
            <person name="Fulton B."/>
            <person name="Courtney L."/>
            <person name="Fronick C."/>
            <person name="Harrison M."/>
            <person name="Strong C."/>
            <person name="Farmer C."/>
            <person name="Delahaunty K."/>
            <person name="Markovic C."/>
            <person name="Hall O."/>
            <person name="Minx P."/>
            <person name="Tomlinson C."/>
            <person name="Mitreva M."/>
            <person name="Nelson J."/>
            <person name="Hou S."/>
            <person name="Wollam A."/>
            <person name="Pepin K.H."/>
            <person name="Johnson M."/>
            <person name="Bhonagiri V."/>
            <person name="Nash W.E."/>
            <person name="Warren W."/>
            <person name="Chinwalla A."/>
            <person name="Mardis E.R."/>
            <person name="Wilson R.K."/>
        </authorList>
    </citation>
    <scope>NUCLEOTIDE SEQUENCE [LARGE SCALE GENOMIC DNA]</scope>
    <source>
        <strain evidence="2">ATCC 35185 / DSM 20758 / VPI D19B-28</strain>
    </source>
</reference>
<proteinExistence type="predicted"/>